<dbReference type="SUPFAM" id="SSF48403">
    <property type="entry name" value="Ankyrin repeat"/>
    <property type="match status" value="1"/>
</dbReference>
<evidence type="ECO:0000313" key="3">
    <source>
        <dbReference type="EMBL" id="KAL3392151.1"/>
    </source>
</evidence>
<comment type="caution">
    <text evidence="3">The sequence shown here is derived from an EMBL/GenBank/DDBJ whole genome shotgun (WGS) entry which is preliminary data.</text>
</comment>
<dbReference type="Pfam" id="PF00023">
    <property type="entry name" value="Ank"/>
    <property type="match status" value="1"/>
</dbReference>
<dbReference type="PANTHER" id="PTHR24198:SF165">
    <property type="entry name" value="ANKYRIN REPEAT-CONTAINING PROTEIN-RELATED"/>
    <property type="match status" value="1"/>
</dbReference>
<dbReference type="InterPro" id="IPR036770">
    <property type="entry name" value="Ankyrin_rpt-contain_sf"/>
</dbReference>
<dbReference type="Proteomes" id="UP001627154">
    <property type="component" value="Unassembled WGS sequence"/>
</dbReference>
<proteinExistence type="predicted"/>
<evidence type="ECO:0000256" key="1">
    <source>
        <dbReference type="ARBA" id="ARBA00022737"/>
    </source>
</evidence>
<organism evidence="3 4">
    <name type="scientific">Trichogramma kaykai</name>
    <dbReference type="NCBI Taxonomy" id="54128"/>
    <lineage>
        <taxon>Eukaryota</taxon>
        <taxon>Metazoa</taxon>
        <taxon>Ecdysozoa</taxon>
        <taxon>Arthropoda</taxon>
        <taxon>Hexapoda</taxon>
        <taxon>Insecta</taxon>
        <taxon>Pterygota</taxon>
        <taxon>Neoptera</taxon>
        <taxon>Endopterygota</taxon>
        <taxon>Hymenoptera</taxon>
        <taxon>Apocrita</taxon>
        <taxon>Proctotrupomorpha</taxon>
        <taxon>Chalcidoidea</taxon>
        <taxon>Trichogrammatidae</taxon>
        <taxon>Trichogramma</taxon>
    </lineage>
</organism>
<name>A0ABD2WGS1_9HYME</name>
<accession>A0ABD2WGS1</accession>
<dbReference type="InterPro" id="IPR002110">
    <property type="entry name" value="Ankyrin_rpt"/>
</dbReference>
<dbReference type="Gene3D" id="1.25.40.20">
    <property type="entry name" value="Ankyrin repeat-containing domain"/>
    <property type="match status" value="1"/>
</dbReference>
<reference evidence="3 4" key="1">
    <citation type="journal article" date="2024" name="bioRxiv">
        <title>A reference genome for Trichogramma kaykai: A tiny desert-dwelling parasitoid wasp with competing sex-ratio distorters.</title>
        <authorList>
            <person name="Culotta J."/>
            <person name="Lindsey A.R."/>
        </authorList>
    </citation>
    <scope>NUCLEOTIDE SEQUENCE [LARGE SCALE GENOMIC DNA]</scope>
    <source>
        <strain evidence="3 4">KSX58</strain>
    </source>
</reference>
<keyword evidence="2" id="KW-0040">ANK repeat</keyword>
<evidence type="ECO:0000256" key="2">
    <source>
        <dbReference type="ARBA" id="ARBA00023043"/>
    </source>
</evidence>
<protein>
    <submittedName>
        <fullName evidence="3">Uncharacterized protein</fullName>
    </submittedName>
</protein>
<gene>
    <name evidence="3" type="ORF">TKK_013460</name>
</gene>
<keyword evidence="1" id="KW-0677">Repeat</keyword>
<dbReference type="Pfam" id="PF12796">
    <property type="entry name" value="Ank_2"/>
    <property type="match status" value="1"/>
</dbReference>
<dbReference type="PANTHER" id="PTHR24198">
    <property type="entry name" value="ANKYRIN REPEAT AND PROTEIN KINASE DOMAIN-CONTAINING PROTEIN"/>
    <property type="match status" value="1"/>
</dbReference>
<keyword evidence="4" id="KW-1185">Reference proteome</keyword>
<evidence type="ECO:0000313" key="4">
    <source>
        <dbReference type="Proteomes" id="UP001627154"/>
    </source>
</evidence>
<dbReference type="AlphaFoldDB" id="A0ABD2WGS1"/>
<sequence>MAKIFFELCDDLRQTVQVNVQDNLGYTPLLLSLRFDWERSKEMVKLLLRKGASPSLAHPKDGLTPLHCICLRANRGGVDLAEIFFKTCDDIEQKVQVDAVNNADETPLRLLLQDRRVDEQLMRLLLRRGASPNFSFSDGSTPLHIICKNNFEDSCEFLDTFLKINKEINQLVHVNVQNNQGKTPLHLALRLNLEFV</sequence>
<dbReference type="SMART" id="SM00248">
    <property type="entry name" value="ANK"/>
    <property type="match status" value="4"/>
</dbReference>
<dbReference type="EMBL" id="JBJJXI010000107">
    <property type="protein sequence ID" value="KAL3392151.1"/>
    <property type="molecule type" value="Genomic_DNA"/>
</dbReference>